<dbReference type="RefSeq" id="WP_156229922.1">
    <property type="nucleotide sequence ID" value="NZ_CP046455.1"/>
</dbReference>
<keyword evidence="2" id="KW-1133">Transmembrane helix</keyword>
<gene>
    <name evidence="3" type="ORF">COCCU_01975</name>
</gene>
<keyword evidence="4" id="KW-1185">Reference proteome</keyword>
<accession>A0A6B8VYE4</accession>
<evidence type="ECO:0000313" key="4">
    <source>
        <dbReference type="Proteomes" id="UP000424462"/>
    </source>
</evidence>
<name>A0A6B8VYE4_9CORY</name>
<proteinExistence type="predicted"/>
<dbReference type="Proteomes" id="UP000424462">
    <property type="component" value="Chromosome"/>
</dbReference>
<evidence type="ECO:0000256" key="2">
    <source>
        <dbReference type="SAM" id="Phobius"/>
    </source>
</evidence>
<dbReference type="EMBL" id="CP046455">
    <property type="protein sequence ID" value="QGU06354.1"/>
    <property type="molecule type" value="Genomic_DNA"/>
</dbReference>
<reference evidence="3 4" key="1">
    <citation type="submission" date="2019-11" db="EMBL/GenBank/DDBJ databases">
        <title>Complete genome sequence of Corynebacterium kalinowskii 1959, a novel Corynebacterium species isolated from soil of a small paddock in Vilsendorf, Germany.</title>
        <authorList>
            <person name="Schaffert L."/>
            <person name="Ruwe M."/>
            <person name="Milse J."/>
            <person name="Hanuschka K."/>
            <person name="Ortseifen V."/>
            <person name="Droste J."/>
            <person name="Brandt D."/>
            <person name="Schlueter L."/>
            <person name="Kutter Y."/>
            <person name="Vinke S."/>
            <person name="Viehoefer P."/>
            <person name="Jacob L."/>
            <person name="Luebke N.-C."/>
            <person name="Schulte-Berndt E."/>
            <person name="Hain C."/>
            <person name="Linder M."/>
            <person name="Schmidt P."/>
            <person name="Wollenschlaeger L."/>
            <person name="Luttermann T."/>
            <person name="Thieme E."/>
            <person name="Hassa J."/>
            <person name="Haak M."/>
            <person name="Wittchen M."/>
            <person name="Mentz A."/>
            <person name="Persicke M."/>
            <person name="Busche T."/>
            <person name="Ruckert C."/>
        </authorList>
    </citation>
    <scope>NUCLEOTIDE SEQUENCE [LARGE SCALE GENOMIC DNA]</scope>
    <source>
        <strain evidence="3 4">2039</strain>
    </source>
</reference>
<feature type="region of interest" description="Disordered" evidence="1">
    <location>
        <begin position="1"/>
        <end position="39"/>
    </location>
</feature>
<dbReference type="KEGG" id="cok:COCCU_01975"/>
<evidence type="ECO:0000313" key="3">
    <source>
        <dbReference type="EMBL" id="QGU06354.1"/>
    </source>
</evidence>
<feature type="compositionally biased region" description="Low complexity" evidence="1">
    <location>
        <begin position="25"/>
        <end position="38"/>
    </location>
</feature>
<organism evidence="3 4">
    <name type="scientific">Corynebacterium occultum</name>
    <dbReference type="NCBI Taxonomy" id="2675219"/>
    <lineage>
        <taxon>Bacteria</taxon>
        <taxon>Bacillati</taxon>
        <taxon>Actinomycetota</taxon>
        <taxon>Actinomycetes</taxon>
        <taxon>Mycobacteriales</taxon>
        <taxon>Corynebacteriaceae</taxon>
        <taxon>Corynebacterium</taxon>
    </lineage>
</organism>
<keyword evidence="2" id="KW-0472">Membrane</keyword>
<sequence>MTSSFPSPGQQPTPPAGAPSPQSRPPADGGSGSSANSGGRTGWFSGLPENIRLFVQLWLLVLGLEVTHQVLNVVIGLLDTSVLKASARESMSDAQLEMLGEDALGAAATGSIVVMGLLSVAMMGLLLWMLLLFRKRSRQAAMARRLLLFFGFYFGFRILMIFLLTPGASDVPVAFYAVDGSLQILIGVLAVLTVILSFRQETLKWTGEIPGDPGAPELPTRRRGGPERMGGDTPGKRRGDDPTPQGWQYPGQSGSAPRQGDTPQDPPSHEQEK</sequence>
<evidence type="ECO:0000256" key="1">
    <source>
        <dbReference type="SAM" id="MobiDB-lite"/>
    </source>
</evidence>
<keyword evidence="2" id="KW-0812">Transmembrane</keyword>
<feature type="transmembrane region" description="Helical" evidence="2">
    <location>
        <begin position="103"/>
        <end position="133"/>
    </location>
</feature>
<feature type="region of interest" description="Disordered" evidence="1">
    <location>
        <begin position="207"/>
        <end position="273"/>
    </location>
</feature>
<feature type="transmembrane region" description="Helical" evidence="2">
    <location>
        <begin position="173"/>
        <end position="196"/>
    </location>
</feature>
<feature type="compositionally biased region" description="Pro residues" evidence="1">
    <location>
        <begin position="9"/>
        <end position="24"/>
    </location>
</feature>
<protein>
    <submittedName>
        <fullName evidence="3">Uncharacterized protein</fullName>
    </submittedName>
</protein>
<feature type="compositionally biased region" description="Basic and acidic residues" evidence="1">
    <location>
        <begin position="224"/>
        <end position="241"/>
    </location>
</feature>
<dbReference type="AlphaFoldDB" id="A0A6B8VYE4"/>
<feature type="transmembrane region" description="Helical" evidence="2">
    <location>
        <begin position="145"/>
        <end position="167"/>
    </location>
</feature>